<keyword evidence="5" id="KW-0735">Signal-anchor</keyword>
<dbReference type="FunFam" id="3.40.50.720:FF:000065">
    <property type="entry name" value="UDP-glucuronic acid decarboxylase 1"/>
    <property type="match status" value="1"/>
</dbReference>
<dbReference type="GO" id="GO:0070403">
    <property type="term" value="F:NAD+ binding"/>
    <property type="evidence" value="ECO:0007669"/>
    <property type="project" value="InterPro"/>
</dbReference>
<dbReference type="GO" id="GO:0033320">
    <property type="term" value="P:UDP-D-xylose biosynthetic process"/>
    <property type="evidence" value="ECO:0007669"/>
    <property type="project" value="UniProtKB-UniPathway"/>
</dbReference>
<dbReference type="Gene3D" id="3.40.50.720">
    <property type="entry name" value="NAD(P)-binding Rossmann-like Domain"/>
    <property type="match status" value="1"/>
</dbReference>
<feature type="domain" description="NAD-dependent epimerase/dehydratase" evidence="14">
    <location>
        <begin position="32"/>
        <end position="271"/>
    </location>
</feature>
<dbReference type="PANTHER" id="PTHR43078:SF6">
    <property type="entry name" value="UDP-GLUCURONIC ACID DECARBOXYLASE 1"/>
    <property type="match status" value="1"/>
</dbReference>
<evidence type="ECO:0000256" key="6">
    <source>
        <dbReference type="ARBA" id="ARBA00022989"/>
    </source>
</evidence>
<organism evidence="15 16">
    <name type="scientific">Sulfobacillus thermosulfidooxidans (strain DSM 9293 / VKM B-1269 / AT-1)</name>
    <dbReference type="NCBI Taxonomy" id="929705"/>
    <lineage>
        <taxon>Bacteria</taxon>
        <taxon>Bacillati</taxon>
        <taxon>Bacillota</taxon>
        <taxon>Clostridia</taxon>
        <taxon>Eubacteriales</taxon>
        <taxon>Clostridiales Family XVII. Incertae Sedis</taxon>
        <taxon>Sulfobacillus</taxon>
    </lineage>
</organism>
<evidence type="ECO:0000256" key="1">
    <source>
        <dbReference type="ARBA" id="ARBA00001911"/>
    </source>
</evidence>
<keyword evidence="10" id="KW-0325">Glycoprotein</keyword>
<sequence>MGSGTGASDAKPMTSWSTLGKRKGRESMKTAIITGAAGFMGSHLVDKLVENDYFVVAIDNLATGTWDNLKHHRDEHVKRLTWDITEYPPDDVLSIDQADVVVHLASAASPIHYRRLALETLRVNSIGTENALKLARKFQARFILGSTSEVYGDPQVSPQSETYWGHVNPNGERACYDEGKRYGEAIAMEYHRQFGLDLRILRFFNCYGPRMQSEDGRVVPNFVRQALEGKPLTVYGDGQQTRSFCYVSDEVEGIYQAIIRDGLSGEVFNIGNPEERTILNFAQAVAKVAGVPLYTEFRPLPADDPTNRCPNIDKAKKYLGWSPKVSLEEGLEKTFAYFKEQLGQ</sequence>
<evidence type="ECO:0000259" key="14">
    <source>
        <dbReference type="Pfam" id="PF01370"/>
    </source>
</evidence>
<evidence type="ECO:0000256" key="2">
    <source>
        <dbReference type="ARBA" id="ARBA00004323"/>
    </source>
</evidence>
<dbReference type="GO" id="GO:0042732">
    <property type="term" value="P:D-xylose metabolic process"/>
    <property type="evidence" value="ECO:0007669"/>
    <property type="project" value="InterPro"/>
</dbReference>
<accession>A0A1W1WDM9</accession>
<keyword evidence="4" id="KW-0210">Decarboxylase</keyword>
<dbReference type="PANTHER" id="PTHR43078">
    <property type="entry name" value="UDP-GLUCURONIC ACID DECARBOXYLASE-RELATED"/>
    <property type="match status" value="1"/>
</dbReference>
<dbReference type="STRING" id="28034.BFX07_01275"/>
<evidence type="ECO:0000313" key="15">
    <source>
        <dbReference type="EMBL" id="SMC04386.1"/>
    </source>
</evidence>
<keyword evidence="16" id="KW-1185">Reference proteome</keyword>
<dbReference type="Pfam" id="PF01370">
    <property type="entry name" value="Epimerase"/>
    <property type="match status" value="1"/>
</dbReference>
<keyword evidence="11" id="KW-0456">Lyase</keyword>
<keyword evidence="7" id="KW-0520">NAD</keyword>
<evidence type="ECO:0000256" key="8">
    <source>
        <dbReference type="ARBA" id="ARBA00023034"/>
    </source>
</evidence>
<dbReference type="Proteomes" id="UP000192660">
    <property type="component" value="Unassembled WGS sequence"/>
</dbReference>
<dbReference type="AlphaFoldDB" id="A0A1W1WDM9"/>
<protein>
    <submittedName>
        <fullName evidence="15">dTDP-glucose 4,6-dehydratase</fullName>
    </submittedName>
</protein>
<comment type="cofactor">
    <cofactor evidence="1">
        <name>NAD(+)</name>
        <dbReference type="ChEBI" id="CHEBI:57540"/>
    </cofactor>
</comment>
<proteinExistence type="predicted"/>
<evidence type="ECO:0000256" key="10">
    <source>
        <dbReference type="ARBA" id="ARBA00023180"/>
    </source>
</evidence>
<evidence type="ECO:0000256" key="13">
    <source>
        <dbReference type="SAM" id="MobiDB-lite"/>
    </source>
</evidence>
<reference evidence="16" key="1">
    <citation type="submission" date="2017-04" db="EMBL/GenBank/DDBJ databases">
        <authorList>
            <person name="Varghese N."/>
            <person name="Submissions S."/>
        </authorList>
    </citation>
    <scope>NUCLEOTIDE SEQUENCE [LARGE SCALE GENOMIC DNA]</scope>
    <source>
        <strain evidence="16">DSM 9293</strain>
    </source>
</reference>
<dbReference type="InterPro" id="IPR036291">
    <property type="entry name" value="NAD(P)-bd_dom_sf"/>
</dbReference>
<evidence type="ECO:0000256" key="3">
    <source>
        <dbReference type="ARBA" id="ARBA00022692"/>
    </source>
</evidence>
<dbReference type="GO" id="GO:0048040">
    <property type="term" value="F:UDP-glucuronate decarboxylase activity"/>
    <property type="evidence" value="ECO:0007669"/>
    <property type="project" value="TreeGrafter"/>
</dbReference>
<keyword evidence="8" id="KW-0333">Golgi apparatus</keyword>
<dbReference type="EMBL" id="FWWY01000001">
    <property type="protein sequence ID" value="SMC04386.1"/>
    <property type="molecule type" value="Genomic_DNA"/>
</dbReference>
<comment type="subcellular location">
    <subcellularLocation>
        <location evidence="2">Golgi apparatus membrane</location>
        <topology evidence="2">Single-pass type II membrane protein</topology>
    </subcellularLocation>
    <subcellularLocation>
        <location evidence="12">Golgi apparatus</location>
        <location evidence="12">Golgi stack membrane</location>
    </subcellularLocation>
</comment>
<dbReference type="OrthoDB" id="9811743at2"/>
<evidence type="ECO:0000256" key="4">
    <source>
        <dbReference type="ARBA" id="ARBA00022793"/>
    </source>
</evidence>
<evidence type="ECO:0000256" key="5">
    <source>
        <dbReference type="ARBA" id="ARBA00022968"/>
    </source>
</evidence>
<evidence type="ECO:0000256" key="12">
    <source>
        <dbReference type="ARBA" id="ARBA00037859"/>
    </source>
</evidence>
<dbReference type="SUPFAM" id="SSF51735">
    <property type="entry name" value="NAD(P)-binding Rossmann-fold domains"/>
    <property type="match status" value="1"/>
</dbReference>
<dbReference type="InterPro" id="IPR044516">
    <property type="entry name" value="UXS-like"/>
</dbReference>
<name>A0A1W1WDM9_SULTA</name>
<feature type="region of interest" description="Disordered" evidence="13">
    <location>
        <begin position="1"/>
        <end position="23"/>
    </location>
</feature>
<gene>
    <name evidence="15" type="ORF">SAMN00768000_1622</name>
</gene>
<keyword evidence="3" id="KW-0812">Transmembrane</keyword>
<dbReference type="InterPro" id="IPR001509">
    <property type="entry name" value="Epimerase_deHydtase"/>
</dbReference>
<evidence type="ECO:0000256" key="9">
    <source>
        <dbReference type="ARBA" id="ARBA00023136"/>
    </source>
</evidence>
<dbReference type="UniPathway" id="UPA00796">
    <property type="reaction ID" value="UER00771"/>
</dbReference>
<keyword evidence="9" id="KW-0472">Membrane</keyword>
<dbReference type="GO" id="GO:0005737">
    <property type="term" value="C:cytoplasm"/>
    <property type="evidence" value="ECO:0007669"/>
    <property type="project" value="TreeGrafter"/>
</dbReference>
<evidence type="ECO:0000256" key="11">
    <source>
        <dbReference type="ARBA" id="ARBA00023239"/>
    </source>
</evidence>
<evidence type="ECO:0000313" key="16">
    <source>
        <dbReference type="Proteomes" id="UP000192660"/>
    </source>
</evidence>
<keyword evidence="6" id="KW-1133">Transmembrane helix</keyword>
<evidence type="ECO:0000256" key="7">
    <source>
        <dbReference type="ARBA" id="ARBA00023027"/>
    </source>
</evidence>